<dbReference type="PANTHER" id="PTHR43570:SF16">
    <property type="entry name" value="ALDEHYDE DEHYDROGENASE TYPE III, ISOFORM Q"/>
    <property type="match status" value="1"/>
</dbReference>
<evidence type="ECO:0000256" key="4">
    <source>
        <dbReference type="PROSITE-ProRule" id="PRU10007"/>
    </source>
</evidence>
<proteinExistence type="inferred from homology"/>
<dbReference type="InterPro" id="IPR016161">
    <property type="entry name" value="Ald_DH/histidinol_DH"/>
</dbReference>
<evidence type="ECO:0000256" key="3">
    <source>
        <dbReference type="PIRNR" id="PIRNR036492"/>
    </source>
</evidence>
<dbReference type="InterPro" id="IPR016163">
    <property type="entry name" value="Ald_DH_C"/>
</dbReference>
<name>A0ABM1IJN7_POLDO</name>
<dbReference type="InterPro" id="IPR016162">
    <property type="entry name" value="Ald_DH_N"/>
</dbReference>
<protein>
    <recommendedName>
        <fullName evidence="3">Aldehyde dehydrogenase</fullName>
    </recommendedName>
</protein>
<dbReference type="PANTHER" id="PTHR43570">
    <property type="entry name" value="ALDEHYDE DEHYDROGENASE"/>
    <property type="match status" value="1"/>
</dbReference>
<dbReference type="Proteomes" id="UP000694924">
    <property type="component" value="Unplaced"/>
</dbReference>
<dbReference type="InterPro" id="IPR029510">
    <property type="entry name" value="Ald_DH_CS_GLU"/>
</dbReference>
<dbReference type="Gene3D" id="3.40.309.10">
    <property type="entry name" value="Aldehyde Dehydrogenase, Chain A, domain 2"/>
    <property type="match status" value="1"/>
</dbReference>
<evidence type="ECO:0000256" key="5">
    <source>
        <dbReference type="RuleBase" id="RU003345"/>
    </source>
</evidence>
<keyword evidence="2 3" id="KW-0560">Oxidoreductase</keyword>
<feature type="active site" evidence="4">
    <location>
        <position position="263"/>
    </location>
</feature>
<evidence type="ECO:0000313" key="7">
    <source>
        <dbReference type="Proteomes" id="UP000694924"/>
    </source>
</evidence>
<feature type="domain" description="Aldehyde dehydrogenase" evidence="6">
    <location>
        <begin position="55"/>
        <end position="480"/>
    </location>
</feature>
<dbReference type="Gene3D" id="3.40.605.10">
    <property type="entry name" value="Aldehyde Dehydrogenase, Chain A, domain 1"/>
    <property type="match status" value="1"/>
</dbReference>
<dbReference type="PROSITE" id="PS00687">
    <property type="entry name" value="ALDEHYDE_DEHYDR_GLU"/>
    <property type="match status" value="1"/>
</dbReference>
<evidence type="ECO:0000259" key="6">
    <source>
        <dbReference type="Pfam" id="PF00171"/>
    </source>
</evidence>
<dbReference type="RefSeq" id="XP_015180424.1">
    <property type="nucleotide sequence ID" value="XM_015324938.1"/>
</dbReference>
<dbReference type="InterPro" id="IPR015590">
    <property type="entry name" value="Aldehyde_DH_dom"/>
</dbReference>
<dbReference type="InterPro" id="IPR012394">
    <property type="entry name" value="Aldehyde_DH_NAD(P)"/>
</dbReference>
<dbReference type="Pfam" id="PF00171">
    <property type="entry name" value="Aldedh"/>
    <property type="match status" value="1"/>
</dbReference>
<dbReference type="GeneID" id="107068496"/>
<evidence type="ECO:0000313" key="8">
    <source>
        <dbReference type="RefSeq" id="XP_015180424.1"/>
    </source>
</evidence>
<gene>
    <name evidence="8" type="primary">LOC107068496</name>
</gene>
<dbReference type="SUPFAM" id="SSF53720">
    <property type="entry name" value="ALDH-like"/>
    <property type="match status" value="1"/>
</dbReference>
<reference evidence="8" key="1">
    <citation type="submission" date="2025-08" db="UniProtKB">
        <authorList>
            <consortium name="RefSeq"/>
        </authorList>
    </citation>
    <scope>IDENTIFICATION</scope>
    <source>
        <tissue evidence="8">Whole body</tissue>
    </source>
</reference>
<comment type="similarity">
    <text evidence="1 3 5">Belongs to the aldehyde dehydrogenase family.</text>
</comment>
<organism evidence="7 8">
    <name type="scientific">Polistes dominula</name>
    <name type="common">European paper wasp</name>
    <name type="synonym">Vespa dominula</name>
    <dbReference type="NCBI Taxonomy" id="743375"/>
    <lineage>
        <taxon>Eukaryota</taxon>
        <taxon>Metazoa</taxon>
        <taxon>Ecdysozoa</taxon>
        <taxon>Arthropoda</taxon>
        <taxon>Hexapoda</taxon>
        <taxon>Insecta</taxon>
        <taxon>Pterygota</taxon>
        <taxon>Neoptera</taxon>
        <taxon>Endopterygota</taxon>
        <taxon>Hymenoptera</taxon>
        <taxon>Apocrita</taxon>
        <taxon>Aculeata</taxon>
        <taxon>Vespoidea</taxon>
        <taxon>Vespidae</taxon>
        <taxon>Polistinae</taxon>
        <taxon>Polistini</taxon>
        <taxon>Polistes</taxon>
    </lineage>
</organism>
<accession>A0ABM1IJN7</accession>
<dbReference type="CDD" id="cd07132">
    <property type="entry name" value="ALDH_F3AB"/>
    <property type="match status" value="1"/>
</dbReference>
<evidence type="ECO:0000256" key="1">
    <source>
        <dbReference type="ARBA" id="ARBA00009986"/>
    </source>
</evidence>
<evidence type="ECO:0000256" key="2">
    <source>
        <dbReference type="ARBA" id="ARBA00023002"/>
    </source>
</evidence>
<keyword evidence="7" id="KW-1185">Reference proteome</keyword>
<sequence>METISTLSNSTSIEMDVNQHKDVDKNHHSVKILVETARTPCYNAFAQMNGKTMTANYADIVQGMRDTFFSGKTRPLEWRIKQLKQIIRMMKECTPQFLSALATDLRRSKFESMILEINYTIEDIKHMIYNIKDWAATEKPSKAMMNLLDGVEIHKDPYGVVLIIGAWNYPIQLVLAPLIGAIAAGNCVIVKPSEVAQATANLFAELIPKYLDTECYRVITGSVAETTELLKQRFDYIFYTGSTNVGRIVREASNKYLTPVTLELGGKSPVYIDNSADISIATKRILWGKFINVGQTCIAPDYVLCSTEVQNKFLEEAKKILKEWYGNNPKESNDLCRIINENHLQRLKNYLSGNGKVAIGGDYDFAEKYISPTVLIDVKPTDPVMQDEIFGPILPIVNVDNAYEAIRFINSRDIPLVLYIFSKDKGVQNLIINQTNSGSVCVNDTILQYSVDTLPFGGVGNSGMGAYHGKYSFDTFVHKKGCLIKNFNIIGEKLASCRYPPYTDRKLNFLQMLTSKRPDVPGIKYLPHLIMFGLGVVATIGVKAAFKDFSDEDQL</sequence>
<dbReference type="PIRSF" id="PIRSF036492">
    <property type="entry name" value="ALDH"/>
    <property type="match status" value="1"/>
</dbReference>